<feature type="compositionally biased region" description="Low complexity" evidence="1">
    <location>
        <begin position="45"/>
        <end position="60"/>
    </location>
</feature>
<dbReference type="AlphaFoldDB" id="A0AAN9TA39"/>
<dbReference type="Proteomes" id="UP001367676">
    <property type="component" value="Unassembled WGS sequence"/>
</dbReference>
<dbReference type="EMBL" id="JBBCAQ010000036">
    <property type="protein sequence ID" value="KAK7575573.1"/>
    <property type="molecule type" value="Genomic_DNA"/>
</dbReference>
<feature type="compositionally biased region" description="Polar residues" evidence="1">
    <location>
        <begin position="61"/>
        <end position="73"/>
    </location>
</feature>
<gene>
    <name evidence="2" type="ORF">V9T40_011859</name>
</gene>
<evidence type="ECO:0000313" key="3">
    <source>
        <dbReference type="Proteomes" id="UP001367676"/>
    </source>
</evidence>
<keyword evidence="3" id="KW-1185">Reference proteome</keyword>
<reference evidence="2 3" key="1">
    <citation type="submission" date="2024-03" db="EMBL/GenBank/DDBJ databases">
        <title>Adaptation during the transition from Ophiocordyceps entomopathogen to insect associate is accompanied by gene loss and intensified selection.</title>
        <authorList>
            <person name="Ward C.M."/>
            <person name="Onetto C.A."/>
            <person name="Borneman A.R."/>
        </authorList>
    </citation>
    <scope>NUCLEOTIDE SEQUENCE [LARGE SCALE GENOMIC DNA]</scope>
    <source>
        <strain evidence="2">AWRI1</strain>
        <tissue evidence="2">Single Adult Female</tissue>
    </source>
</reference>
<name>A0AAN9TA39_9HEMI</name>
<accession>A0AAN9TA39</accession>
<sequence>MLQIREGLEPIMEEIRRLRVRLSVVNLGEAASLILSEGPREKSKSAVSSPSPTTSANTSPLRTTNQTDVSYSSKSKDTKNKGFTPPWKRPEGESLKLFQSLRKCRHELAHEPKRHREDDDTNYIVDNMNLNFDGQEFFKRKKKDAVINEVR</sequence>
<comment type="caution">
    <text evidence="2">The sequence shown here is derived from an EMBL/GenBank/DDBJ whole genome shotgun (WGS) entry which is preliminary data.</text>
</comment>
<protein>
    <submittedName>
        <fullName evidence="2">Uncharacterized protein</fullName>
    </submittedName>
</protein>
<proteinExistence type="predicted"/>
<organism evidence="2 3">
    <name type="scientific">Parthenolecanium corni</name>
    <dbReference type="NCBI Taxonomy" id="536013"/>
    <lineage>
        <taxon>Eukaryota</taxon>
        <taxon>Metazoa</taxon>
        <taxon>Ecdysozoa</taxon>
        <taxon>Arthropoda</taxon>
        <taxon>Hexapoda</taxon>
        <taxon>Insecta</taxon>
        <taxon>Pterygota</taxon>
        <taxon>Neoptera</taxon>
        <taxon>Paraneoptera</taxon>
        <taxon>Hemiptera</taxon>
        <taxon>Sternorrhyncha</taxon>
        <taxon>Coccoidea</taxon>
        <taxon>Coccidae</taxon>
        <taxon>Parthenolecanium</taxon>
    </lineage>
</organism>
<evidence type="ECO:0000313" key="2">
    <source>
        <dbReference type="EMBL" id="KAK7575573.1"/>
    </source>
</evidence>
<evidence type="ECO:0000256" key="1">
    <source>
        <dbReference type="SAM" id="MobiDB-lite"/>
    </source>
</evidence>
<feature type="region of interest" description="Disordered" evidence="1">
    <location>
        <begin position="37"/>
        <end position="93"/>
    </location>
</feature>